<reference evidence="1" key="1">
    <citation type="journal article" date="2014" name="Int. J. Syst. Evol. Microbiol.">
        <title>Complete genome sequence of Corynebacterium casei LMG S-19264T (=DSM 44701T), isolated from a smear-ripened cheese.</title>
        <authorList>
            <consortium name="US DOE Joint Genome Institute (JGI-PGF)"/>
            <person name="Walter F."/>
            <person name="Albersmeier A."/>
            <person name="Kalinowski J."/>
            <person name="Ruckert C."/>
        </authorList>
    </citation>
    <scope>NUCLEOTIDE SEQUENCE</scope>
    <source>
        <strain evidence="1">JCM 4784</strain>
    </source>
</reference>
<reference evidence="1" key="2">
    <citation type="submission" date="2020-09" db="EMBL/GenBank/DDBJ databases">
        <authorList>
            <person name="Sun Q."/>
            <person name="Ohkuma M."/>
        </authorList>
    </citation>
    <scope>NUCLEOTIDE SEQUENCE</scope>
    <source>
        <strain evidence="1">JCM 4784</strain>
    </source>
</reference>
<evidence type="ECO:0000313" key="2">
    <source>
        <dbReference type="Proteomes" id="UP000608024"/>
    </source>
</evidence>
<evidence type="ECO:0000313" key="1">
    <source>
        <dbReference type="EMBL" id="GHE56544.1"/>
    </source>
</evidence>
<sequence>MISHIPHTDLCPVTLGKPRGNRATYKDKEGHVMGQGTRTLRQAFAEAPPAVAAMTCASLRLAGACAVSRLPCRSGRGYASAPEGVEMR</sequence>
<accession>A0A918ZKP3</accession>
<dbReference type="AlphaFoldDB" id="A0A918ZKP3"/>
<dbReference type="EMBL" id="BNBT01000032">
    <property type="protein sequence ID" value="GHE56544.1"/>
    <property type="molecule type" value="Genomic_DNA"/>
</dbReference>
<keyword evidence="2" id="KW-1185">Reference proteome</keyword>
<name>A0A918ZKP3_9ACTN</name>
<dbReference type="Proteomes" id="UP000608024">
    <property type="component" value="Unassembled WGS sequence"/>
</dbReference>
<organism evidence="1 2">
    <name type="scientific">Streptomyces longispororuber</name>
    <dbReference type="NCBI Taxonomy" id="68230"/>
    <lineage>
        <taxon>Bacteria</taxon>
        <taxon>Bacillati</taxon>
        <taxon>Actinomycetota</taxon>
        <taxon>Actinomycetes</taxon>
        <taxon>Kitasatosporales</taxon>
        <taxon>Streptomycetaceae</taxon>
        <taxon>Streptomyces</taxon>
    </lineage>
</organism>
<protein>
    <submittedName>
        <fullName evidence="1">Uncharacterized protein</fullName>
    </submittedName>
</protein>
<proteinExistence type="predicted"/>
<comment type="caution">
    <text evidence="1">The sequence shown here is derived from an EMBL/GenBank/DDBJ whole genome shotgun (WGS) entry which is preliminary data.</text>
</comment>
<gene>
    <name evidence="1" type="ORF">GCM10018785_27330</name>
</gene>